<keyword evidence="3" id="KW-1185">Reference proteome</keyword>
<feature type="region of interest" description="Disordered" evidence="1">
    <location>
        <begin position="54"/>
        <end position="119"/>
    </location>
</feature>
<evidence type="ECO:0000256" key="1">
    <source>
        <dbReference type="SAM" id="MobiDB-lite"/>
    </source>
</evidence>
<feature type="compositionally biased region" description="Basic residues" evidence="1">
    <location>
        <begin position="164"/>
        <end position="174"/>
    </location>
</feature>
<feature type="region of interest" description="Disordered" evidence="1">
    <location>
        <begin position="133"/>
        <end position="213"/>
    </location>
</feature>
<feature type="compositionally biased region" description="Low complexity" evidence="1">
    <location>
        <begin position="16"/>
        <end position="29"/>
    </location>
</feature>
<gene>
    <name evidence="2" type="ORF">I41_31830</name>
</gene>
<proteinExistence type="predicted"/>
<feature type="region of interest" description="Disordered" evidence="1">
    <location>
        <begin position="1"/>
        <end position="29"/>
    </location>
</feature>
<evidence type="ECO:0000313" key="2">
    <source>
        <dbReference type="EMBL" id="QDT73991.1"/>
    </source>
</evidence>
<dbReference type="AlphaFoldDB" id="A0A517U058"/>
<feature type="compositionally biased region" description="Polar residues" evidence="1">
    <location>
        <begin position="175"/>
        <end position="189"/>
    </location>
</feature>
<dbReference type="KEGG" id="llh:I41_31830"/>
<accession>A0A517U058</accession>
<sequence length="226" mass="24082">MSTSRAAAAPTRHPPGEAQPAPGALPLPATTTTAALAMNGAGEHLVGGVSDADAVHHATPHRPRQAALESETPPTVFATSKPKTPCRLKTTRQATSQLQPNQRVQPAVAQNASGDTGRHATAPGVIKRLWEASPTPMPLTTPRRSGPVKPLRGQRPLPQLSRQANRRPPCRLKTTRQATSQLQPTQQLRPSVAKNASDDTGRHATARTQGVGDLLPLEIFHSFDRR</sequence>
<organism evidence="2 3">
    <name type="scientific">Lacipirellula limnantheis</name>
    <dbReference type="NCBI Taxonomy" id="2528024"/>
    <lineage>
        <taxon>Bacteria</taxon>
        <taxon>Pseudomonadati</taxon>
        <taxon>Planctomycetota</taxon>
        <taxon>Planctomycetia</taxon>
        <taxon>Pirellulales</taxon>
        <taxon>Lacipirellulaceae</taxon>
        <taxon>Lacipirellula</taxon>
    </lineage>
</organism>
<name>A0A517U058_9BACT</name>
<reference evidence="2 3" key="1">
    <citation type="submission" date="2019-02" db="EMBL/GenBank/DDBJ databases">
        <title>Deep-cultivation of Planctomycetes and their phenomic and genomic characterization uncovers novel biology.</title>
        <authorList>
            <person name="Wiegand S."/>
            <person name="Jogler M."/>
            <person name="Boedeker C."/>
            <person name="Pinto D."/>
            <person name="Vollmers J."/>
            <person name="Rivas-Marin E."/>
            <person name="Kohn T."/>
            <person name="Peeters S.H."/>
            <person name="Heuer A."/>
            <person name="Rast P."/>
            <person name="Oberbeckmann S."/>
            <person name="Bunk B."/>
            <person name="Jeske O."/>
            <person name="Meyerdierks A."/>
            <person name="Storesund J.E."/>
            <person name="Kallscheuer N."/>
            <person name="Luecker S."/>
            <person name="Lage O.M."/>
            <person name="Pohl T."/>
            <person name="Merkel B.J."/>
            <person name="Hornburger P."/>
            <person name="Mueller R.-W."/>
            <person name="Bruemmer F."/>
            <person name="Labrenz M."/>
            <person name="Spormann A.M."/>
            <person name="Op den Camp H."/>
            <person name="Overmann J."/>
            <person name="Amann R."/>
            <person name="Jetten M.S.M."/>
            <person name="Mascher T."/>
            <person name="Medema M.H."/>
            <person name="Devos D.P."/>
            <person name="Kaster A.-K."/>
            <person name="Ovreas L."/>
            <person name="Rohde M."/>
            <person name="Galperin M.Y."/>
            <person name="Jogler C."/>
        </authorList>
    </citation>
    <scope>NUCLEOTIDE SEQUENCE [LARGE SCALE GENOMIC DNA]</scope>
    <source>
        <strain evidence="2 3">I41</strain>
    </source>
</reference>
<dbReference type="EMBL" id="CP036339">
    <property type="protein sequence ID" value="QDT73991.1"/>
    <property type="molecule type" value="Genomic_DNA"/>
</dbReference>
<dbReference type="Proteomes" id="UP000317909">
    <property type="component" value="Chromosome"/>
</dbReference>
<feature type="compositionally biased region" description="Polar residues" evidence="1">
    <location>
        <begin position="91"/>
        <end position="114"/>
    </location>
</feature>
<protein>
    <submittedName>
        <fullName evidence="2">Uncharacterized protein</fullName>
    </submittedName>
</protein>
<evidence type="ECO:0000313" key="3">
    <source>
        <dbReference type="Proteomes" id="UP000317909"/>
    </source>
</evidence>